<organism evidence="2 3">
    <name type="scientific">Paenibacillus radicis</name>
    <name type="common">ex Xue et al. 2023</name>
    <dbReference type="NCBI Taxonomy" id="2972489"/>
    <lineage>
        <taxon>Bacteria</taxon>
        <taxon>Bacillati</taxon>
        <taxon>Bacillota</taxon>
        <taxon>Bacilli</taxon>
        <taxon>Bacillales</taxon>
        <taxon>Paenibacillaceae</taxon>
        <taxon>Paenibacillus</taxon>
    </lineage>
</organism>
<keyword evidence="1" id="KW-0472">Membrane</keyword>
<evidence type="ECO:0000313" key="2">
    <source>
        <dbReference type="EMBL" id="MCR8636953.1"/>
    </source>
</evidence>
<name>A0ABT1YVJ4_9BACL</name>
<feature type="transmembrane region" description="Helical" evidence="1">
    <location>
        <begin position="53"/>
        <end position="74"/>
    </location>
</feature>
<evidence type="ECO:0008006" key="4">
    <source>
        <dbReference type="Google" id="ProtNLM"/>
    </source>
</evidence>
<reference evidence="2 3" key="1">
    <citation type="submission" date="2022-08" db="EMBL/GenBank/DDBJ databases">
        <title>Paenibacillus endoradicis sp. nov., Paenibacillus radicibacter sp. nov and Paenibacillus pararadicis sp. nov., three cold-adapted plant growth-promoting bacteria isolated from root of Larix gmelinii in Great Khingan.</title>
        <authorList>
            <person name="Xue H."/>
        </authorList>
    </citation>
    <scope>NUCLEOTIDE SEQUENCE [LARGE SCALE GENOMIC DNA]</scope>
    <source>
        <strain evidence="2 3">N5-1-1-5</strain>
    </source>
</reference>
<dbReference type="Proteomes" id="UP001300012">
    <property type="component" value="Unassembled WGS sequence"/>
</dbReference>
<gene>
    <name evidence="2" type="ORF">NV381_37995</name>
</gene>
<comment type="caution">
    <text evidence="2">The sequence shown here is derived from an EMBL/GenBank/DDBJ whole genome shotgun (WGS) entry which is preliminary data.</text>
</comment>
<evidence type="ECO:0000313" key="3">
    <source>
        <dbReference type="Proteomes" id="UP001300012"/>
    </source>
</evidence>
<feature type="transmembrane region" description="Helical" evidence="1">
    <location>
        <begin position="86"/>
        <end position="108"/>
    </location>
</feature>
<proteinExistence type="predicted"/>
<protein>
    <recommendedName>
        <fullName evidence="4">MFS transporter</fullName>
    </recommendedName>
</protein>
<keyword evidence="1" id="KW-0812">Transmembrane</keyword>
<evidence type="ECO:0000256" key="1">
    <source>
        <dbReference type="SAM" id="Phobius"/>
    </source>
</evidence>
<accession>A0ABT1YVJ4</accession>
<dbReference type="EMBL" id="JANQBD010000066">
    <property type="protein sequence ID" value="MCR8636953.1"/>
    <property type="molecule type" value="Genomic_DNA"/>
</dbReference>
<keyword evidence="1" id="KW-1133">Transmembrane helix</keyword>
<keyword evidence="3" id="KW-1185">Reference proteome</keyword>
<sequence length="143" mass="16587">MIKKSDKLKKQNVKILYNTMDEIKLYKDYSNEELELLKIDFEAQEKAIPVQGLYIAAGSVVLSGLVSSFIKNLLDEYLKGRNPLLFIIGLIFVASPFLFCLAMIYIRYQTTLKQASKRKIIIESILIQRAERVNLKEKRLQKK</sequence>
<dbReference type="RefSeq" id="WP_258218438.1">
    <property type="nucleotide sequence ID" value="NZ_JANQBD010000066.1"/>
</dbReference>